<dbReference type="EMBL" id="LAVO01000010">
    <property type="protein sequence ID" value="KOS10484.1"/>
    <property type="molecule type" value="Genomic_DNA"/>
</dbReference>
<sequence>MDELTDAVSQAGGVVRVSALRSRGWSRRAIERRLATHMLTRPRDGWVALPGADPLLVAAARAGVVLSCLTQAERLGLWVQGDGCVHVAAPPKRHIGEVSDGTRVHWARPLVPRHPDVLVDPVENVLAVVARCRPHEQARAVWESALRQGLVVRESLRLLPLAPLARALLEECSLHSDSGLETVIPVRLRFLRLPIRQQVWLAGHAVDFVIGDRLVLQVDGGHHVGAQRRSDIAHDARLKLLGYHVIRIDYVQIMTRWSEVHDVIVRAVAQGLHRAR</sequence>
<protein>
    <submittedName>
        <fullName evidence="2">DNA/RNA helicase</fullName>
    </submittedName>
</protein>
<evidence type="ECO:0000259" key="1">
    <source>
        <dbReference type="Pfam" id="PF04480"/>
    </source>
</evidence>
<dbReference type="OrthoDB" id="4701311at2"/>
<dbReference type="Gene3D" id="3.40.960.10">
    <property type="entry name" value="VSR Endonuclease"/>
    <property type="match status" value="1"/>
</dbReference>
<gene>
    <name evidence="2" type="ORF">XI38_09620</name>
</gene>
<keyword evidence="2" id="KW-0547">Nucleotide-binding</keyword>
<accession>A0A0M8MMI1</accession>
<dbReference type="PATRIC" id="fig|84292.3.peg.1964"/>
<proteinExistence type="predicted"/>
<comment type="caution">
    <text evidence="2">The sequence shown here is derived from an EMBL/GenBank/DDBJ whole genome shotgun (WGS) entry which is preliminary data.</text>
</comment>
<reference evidence="2" key="1">
    <citation type="submission" date="2015-04" db="EMBL/GenBank/DDBJ databases">
        <title>Complete genome sequence of Microbacterium chocolatum SIT 101, a bacterium enantioselectively hydrolyzing mesomeric diesters.</title>
        <authorList>
            <person name="Li X."/>
            <person name="Xu Y."/>
        </authorList>
    </citation>
    <scope>NUCLEOTIDE SEQUENCE [LARGE SCALE GENOMIC DNA]</scope>
    <source>
        <strain evidence="2">SIT 101</strain>
    </source>
</reference>
<keyword evidence="2" id="KW-0378">Hydrolase</keyword>
<organism evidence="2 3">
    <name type="scientific">Microbacterium aurantiacum</name>
    <dbReference type="NCBI Taxonomy" id="162393"/>
    <lineage>
        <taxon>Bacteria</taxon>
        <taxon>Bacillati</taxon>
        <taxon>Actinomycetota</taxon>
        <taxon>Actinomycetes</taxon>
        <taxon>Micrococcales</taxon>
        <taxon>Microbacteriaceae</taxon>
        <taxon>Microbacterium</taxon>
    </lineage>
</organism>
<dbReference type="Proteomes" id="UP000037737">
    <property type="component" value="Unassembled WGS sequence"/>
</dbReference>
<name>A0A0M8MMI1_9MICO</name>
<dbReference type="Pfam" id="PF04480">
    <property type="entry name" value="DUF559"/>
    <property type="match status" value="1"/>
</dbReference>
<evidence type="ECO:0000313" key="3">
    <source>
        <dbReference type="Proteomes" id="UP000037737"/>
    </source>
</evidence>
<keyword evidence="2" id="KW-0067">ATP-binding</keyword>
<dbReference type="InterPro" id="IPR007569">
    <property type="entry name" value="DUF559"/>
</dbReference>
<keyword evidence="3" id="KW-1185">Reference proteome</keyword>
<evidence type="ECO:0000313" key="2">
    <source>
        <dbReference type="EMBL" id="KOS10484.1"/>
    </source>
</evidence>
<dbReference type="AlphaFoldDB" id="A0A0M8MMI1"/>
<keyword evidence="2" id="KW-0347">Helicase</keyword>
<dbReference type="KEGG" id="mcw:A8L33_00155"/>
<feature type="domain" description="DUF559" evidence="1">
    <location>
        <begin position="190"/>
        <end position="268"/>
    </location>
</feature>
<dbReference type="GO" id="GO:0004386">
    <property type="term" value="F:helicase activity"/>
    <property type="evidence" value="ECO:0007669"/>
    <property type="project" value="UniProtKB-KW"/>
</dbReference>